<name>A0A421DQ03_9GAMM</name>
<feature type="signal peptide" evidence="1">
    <location>
        <begin position="1"/>
        <end position="25"/>
    </location>
</feature>
<dbReference type="SUPFAM" id="SSF49354">
    <property type="entry name" value="PapD-like"/>
    <property type="match status" value="1"/>
</dbReference>
<feature type="domain" description="Pili assembly chaperone N-terminal" evidence="2">
    <location>
        <begin position="38"/>
        <end position="149"/>
    </location>
</feature>
<protein>
    <submittedName>
        <fullName evidence="3">Molecular chaperone</fullName>
    </submittedName>
</protein>
<dbReference type="GO" id="GO:0071555">
    <property type="term" value="P:cell wall organization"/>
    <property type="evidence" value="ECO:0007669"/>
    <property type="project" value="InterPro"/>
</dbReference>
<keyword evidence="4" id="KW-1185">Reference proteome</keyword>
<evidence type="ECO:0000313" key="4">
    <source>
        <dbReference type="Proteomes" id="UP000285648"/>
    </source>
</evidence>
<dbReference type="InterPro" id="IPR050643">
    <property type="entry name" value="Periplasmic_pilus_chap"/>
</dbReference>
<organism evidence="3 4">
    <name type="scientific">Brenneria alni</name>
    <dbReference type="NCBI Taxonomy" id="71656"/>
    <lineage>
        <taxon>Bacteria</taxon>
        <taxon>Pseudomonadati</taxon>
        <taxon>Pseudomonadota</taxon>
        <taxon>Gammaproteobacteria</taxon>
        <taxon>Enterobacterales</taxon>
        <taxon>Pectobacteriaceae</taxon>
        <taxon>Brenneria</taxon>
    </lineage>
</organism>
<reference evidence="3 4" key="1">
    <citation type="submission" date="2016-09" db="EMBL/GenBank/DDBJ databases">
        <authorList>
            <person name="Doonan J."/>
            <person name="Pachebat J.A."/>
            <person name="Golyshin P.N."/>
            <person name="Denman S."/>
            <person name="Mcdonald J.E."/>
        </authorList>
    </citation>
    <scope>NUCLEOTIDE SEQUENCE [LARGE SCALE GENOMIC DNA]</scope>
    <source>
        <strain evidence="3 4">NCPPB 3934</strain>
    </source>
</reference>
<dbReference type="Pfam" id="PF00345">
    <property type="entry name" value="PapD_N"/>
    <property type="match status" value="1"/>
</dbReference>
<gene>
    <name evidence="3" type="ORF">BIY29_08235</name>
</gene>
<sequence length="263" mass="29900">MKITVVKFIQLVTWLLAIMSTSCFAASSILVWPIYQVIESDENSSALWLENKGSAPVRLQIRIMSWKQIDFKDRYAEQKEVIVTPPFTTLEPGKRHMVRLMRTAPAPANTERSYRIIIDEISDPYAKEQASPQMGIQFQMRYLLPLFIDGEGIWTQVRPGKKRVNSQPAMPDLYWSITSVTGKPYLYIRNQGAVHARLSHVFWSSSQDGKGSKILMTEGFLGYVLPKQEMRWPLPAGIPTPGASLQLFTNLSDIADPVLIKRK</sequence>
<dbReference type="InterPro" id="IPR013783">
    <property type="entry name" value="Ig-like_fold"/>
</dbReference>
<dbReference type="OrthoDB" id="511700at2"/>
<dbReference type="InterPro" id="IPR016147">
    <property type="entry name" value="Pili_assmbl_chaperone_N"/>
</dbReference>
<dbReference type="Proteomes" id="UP000285648">
    <property type="component" value="Unassembled WGS sequence"/>
</dbReference>
<accession>A0A421DQ03</accession>
<proteinExistence type="predicted"/>
<evidence type="ECO:0000259" key="2">
    <source>
        <dbReference type="Pfam" id="PF00345"/>
    </source>
</evidence>
<evidence type="ECO:0000313" key="3">
    <source>
        <dbReference type="EMBL" id="RLM24897.1"/>
    </source>
</evidence>
<evidence type="ECO:0000256" key="1">
    <source>
        <dbReference type="SAM" id="SignalP"/>
    </source>
</evidence>
<dbReference type="PANTHER" id="PTHR30251">
    <property type="entry name" value="PILUS ASSEMBLY CHAPERONE"/>
    <property type="match status" value="1"/>
</dbReference>
<dbReference type="InterPro" id="IPR008962">
    <property type="entry name" value="PapD-like_sf"/>
</dbReference>
<keyword evidence="1" id="KW-0732">Signal</keyword>
<dbReference type="PROSITE" id="PS51257">
    <property type="entry name" value="PROKAR_LIPOPROTEIN"/>
    <property type="match status" value="1"/>
</dbReference>
<dbReference type="Gene3D" id="2.60.40.10">
    <property type="entry name" value="Immunoglobulins"/>
    <property type="match status" value="1"/>
</dbReference>
<dbReference type="PANTHER" id="PTHR30251:SF4">
    <property type="entry name" value="SLR1668 PROTEIN"/>
    <property type="match status" value="1"/>
</dbReference>
<feature type="chain" id="PRO_5019260935" evidence="1">
    <location>
        <begin position="26"/>
        <end position="263"/>
    </location>
</feature>
<dbReference type="EMBL" id="MJLZ01000014">
    <property type="protein sequence ID" value="RLM24897.1"/>
    <property type="molecule type" value="Genomic_DNA"/>
</dbReference>
<dbReference type="GO" id="GO:0030288">
    <property type="term" value="C:outer membrane-bounded periplasmic space"/>
    <property type="evidence" value="ECO:0007669"/>
    <property type="project" value="InterPro"/>
</dbReference>
<dbReference type="AlphaFoldDB" id="A0A421DQ03"/>
<comment type="caution">
    <text evidence="3">The sequence shown here is derived from an EMBL/GenBank/DDBJ whole genome shotgun (WGS) entry which is preliminary data.</text>
</comment>